<proteinExistence type="predicted"/>
<dbReference type="Gene3D" id="3.90.1150.10">
    <property type="entry name" value="Aspartate Aminotransferase, domain 1"/>
    <property type="match status" value="1"/>
</dbReference>
<accession>A0A6L6YI09</accession>
<evidence type="ECO:0000256" key="2">
    <source>
        <dbReference type="ARBA" id="ARBA00022576"/>
    </source>
</evidence>
<dbReference type="Gene3D" id="3.40.640.10">
    <property type="entry name" value="Type I PLP-dependent aspartate aminotransferase-like (Major domain)"/>
    <property type="match status" value="1"/>
</dbReference>
<protein>
    <submittedName>
        <fullName evidence="6">Alanine transaminase</fullName>
        <ecNumber evidence="6">2.6.1.2</ecNumber>
    </submittedName>
</protein>
<keyword evidence="7" id="KW-1185">Reference proteome</keyword>
<evidence type="ECO:0000256" key="4">
    <source>
        <dbReference type="SAM" id="MobiDB-lite"/>
    </source>
</evidence>
<dbReference type="FunFam" id="3.40.640.10:FF:000018">
    <property type="entry name" value="Alanine aminotransferase AlaC"/>
    <property type="match status" value="1"/>
</dbReference>
<dbReference type="InterPro" id="IPR015421">
    <property type="entry name" value="PyrdxlP-dep_Trfase_major"/>
</dbReference>
<dbReference type="InterPro" id="IPR050881">
    <property type="entry name" value="LL-DAP_aminotransferase"/>
</dbReference>
<dbReference type="CDD" id="cd00609">
    <property type="entry name" value="AAT_like"/>
    <property type="match status" value="1"/>
</dbReference>
<comment type="cofactor">
    <cofactor evidence="1">
        <name>pyridoxal 5'-phosphate</name>
        <dbReference type="ChEBI" id="CHEBI:597326"/>
    </cofactor>
</comment>
<feature type="region of interest" description="Disordered" evidence="4">
    <location>
        <begin position="403"/>
        <end position="449"/>
    </location>
</feature>
<evidence type="ECO:0000259" key="5">
    <source>
        <dbReference type="Pfam" id="PF00155"/>
    </source>
</evidence>
<gene>
    <name evidence="6" type="ORF">E5987_08735</name>
</gene>
<dbReference type="AlphaFoldDB" id="A0A6L6YI09"/>
<evidence type="ECO:0000256" key="3">
    <source>
        <dbReference type="ARBA" id="ARBA00022679"/>
    </source>
</evidence>
<reference evidence="6 7" key="1">
    <citation type="submission" date="2019-12" db="EMBL/GenBank/DDBJ databases">
        <title>Microbes associate with the intestines of laboratory mice.</title>
        <authorList>
            <person name="Navarre W."/>
            <person name="Wong E."/>
        </authorList>
    </citation>
    <scope>NUCLEOTIDE SEQUENCE [LARGE SCALE GENOMIC DNA]</scope>
    <source>
        <strain evidence="6 7">NM82_D38</strain>
    </source>
</reference>
<keyword evidence="3 6" id="KW-0808">Transferase</keyword>
<keyword evidence="2 6" id="KW-0032">Aminotransferase</keyword>
<dbReference type="PANTHER" id="PTHR42832">
    <property type="entry name" value="AMINO ACID AMINOTRANSFERASE"/>
    <property type="match status" value="1"/>
</dbReference>
<dbReference type="PANTHER" id="PTHR42832:SF1">
    <property type="entry name" value="GLUTAMATE-PYRUVATE AMINOTRANSFERASE ALAC"/>
    <property type="match status" value="1"/>
</dbReference>
<dbReference type="InterPro" id="IPR015424">
    <property type="entry name" value="PyrdxlP-dep_Trfase"/>
</dbReference>
<dbReference type="InterPro" id="IPR015422">
    <property type="entry name" value="PyrdxlP-dep_Trfase_small"/>
</dbReference>
<evidence type="ECO:0000313" key="7">
    <source>
        <dbReference type="Proteomes" id="UP000472580"/>
    </source>
</evidence>
<feature type="compositionally biased region" description="Basic residues" evidence="4">
    <location>
        <begin position="434"/>
        <end position="449"/>
    </location>
</feature>
<feature type="domain" description="Aminotransferase class I/classII large" evidence="5">
    <location>
        <begin position="32"/>
        <end position="382"/>
    </location>
</feature>
<dbReference type="OrthoDB" id="9803354at2"/>
<dbReference type="InterPro" id="IPR004839">
    <property type="entry name" value="Aminotransferase_I/II_large"/>
</dbReference>
<sequence>MNNDFPRIKRLPPYVFNITNELKMAARHRGEDIIDLSMGNPDGDTPKHIVDKMVEVAERTGTHGYSASRGIPRLRKAISDWYKRRWDVDIDPDKEAIVTIGSKEGIAHLMLATLDRGDTILVPNPSYPIHIYGAIIAGADVRSVRMGPGLDFFAEFERAVVETTPKPKLMILGFPSNPTAQCVDLEFFKKLVDLAKKHGIYIVHDLAYADIVYDDYKAPSIMEVPGAKDVAVEFFTMSKSYNMAGWRIGFMVGNQELVHALTRIKSYHDYGTFTPIQVGAIEALNGPQECVEEVRKEYQHRRDIMVKGLHDIGWNVENPKASMYIWAELPEFYKPMGSVEFSKRLLEVAKVAVSPGVGFGEYGEGFVRIALIENADRIRQALRGIRKMFKEDGLIEPKSKKFHRHWKGEPAPAPISAKKKEIEFKGVSNLPTKAKPKAKSKAKPAKKKA</sequence>
<evidence type="ECO:0000256" key="1">
    <source>
        <dbReference type="ARBA" id="ARBA00001933"/>
    </source>
</evidence>
<comment type="caution">
    <text evidence="6">The sequence shown here is derived from an EMBL/GenBank/DDBJ whole genome shotgun (WGS) entry which is preliminary data.</text>
</comment>
<dbReference type="GO" id="GO:0004021">
    <property type="term" value="F:L-alanine:2-oxoglutarate aminotransferase activity"/>
    <property type="evidence" value="ECO:0007669"/>
    <property type="project" value="UniProtKB-EC"/>
</dbReference>
<dbReference type="EMBL" id="WSRP01000026">
    <property type="protein sequence ID" value="MVX57286.1"/>
    <property type="molecule type" value="Genomic_DNA"/>
</dbReference>
<name>A0A6L6YI09_9BURK</name>
<dbReference type="NCBIfam" id="NF006033">
    <property type="entry name" value="PRK08175.1"/>
    <property type="match status" value="1"/>
</dbReference>
<dbReference type="RefSeq" id="WP_160335710.1">
    <property type="nucleotide sequence ID" value="NZ_CALPCR010000013.1"/>
</dbReference>
<evidence type="ECO:0000313" key="6">
    <source>
        <dbReference type="EMBL" id="MVX57286.1"/>
    </source>
</evidence>
<dbReference type="Pfam" id="PF00155">
    <property type="entry name" value="Aminotran_1_2"/>
    <property type="match status" value="1"/>
</dbReference>
<dbReference type="SUPFAM" id="SSF53383">
    <property type="entry name" value="PLP-dependent transferases"/>
    <property type="match status" value="1"/>
</dbReference>
<dbReference type="Proteomes" id="UP000472580">
    <property type="component" value="Unassembled WGS sequence"/>
</dbReference>
<dbReference type="GO" id="GO:0030170">
    <property type="term" value="F:pyridoxal phosphate binding"/>
    <property type="evidence" value="ECO:0007669"/>
    <property type="project" value="InterPro"/>
</dbReference>
<dbReference type="EC" id="2.6.1.2" evidence="6"/>
<organism evidence="6 7">
    <name type="scientific">Parasutterella muris</name>
    <dbReference type="NCBI Taxonomy" id="2565572"/>
    <lineage>
        <taxon>Bacteria</taxon>
        <taxon>Pseudomonadati</taxon>
        <taxon>Pseudomonadota</taxon>
        <taxon>Betaproteobacteria</taxon>
        <taxon>Burkholderiales</taxon>
        <taxon>Sutterellaceae</taxon>
        <taxon>Parasutterella</taxon>
    </lineage>
</organism>